<comment type="catalytic activity">
    <reaction evidence="1">
        <text>S-ubiquitinyl-[E2 ubiquitin-conjugating enzyme]-L-cysteine + [acceptor protein]-L-lysine = [E2 ubiquitin-conjugating enzyme]-L-cysteine + N(6)-ubiquitinyl-[acceptor protein]-L-lysine.</text>
        <dbReference type="EC" id="2.3.2.27"/>
    </reaction>
</comment>
<reference evidence="17 18" key="1">
    <citation type="submission" date="2016-05" db="EMBL/GenBank/DDBJ databases">
        <title>First whole genome sequencing of Entamoeba histolytica HM1:IMSS-clone-6.</title>
        <authorList>
            <person name="Mukherjee Avik.K."/>
            <person name="Izumyama S."/>
            <person name="Nakada-Tsukui K."/>
            <person name="Nozaki T."/>
        </authorList>
    </citation>
    <scope>NUCLEOTIDE SEQUENCE [LARGE SCALE GENOMIC DNA]</scope>
    <source>
        <strain evidence="17 18">HM1:IMSS clone 6</strain>
    </source>
</reference>
<comment type="subcellular location">
    <subcellularLocation>
        <location evidence="2">Endomembrane system</location>
        <topology evidence="2">Multi-pass membrane protein</topology>
    </subcellularLocation>
</comment>
<dbReference type="InterPro" id="IPR021319">
    <property type="entry name" value="DUF2921"/>
</dbReference>
<protein>
    <recommendedName>
        <fullName evidence="4">RING-type E3 ubiquitin transferase</fullName>
        <ecNumber evidence="4">2.3.2.27</ecNumber>
    </recommendedName>
</protein>
<keyword evidence="9 14" id="KW-0863">Zinc-finger</keyword>
<evidence type="ECO:0000313" key="17">
    <source>
        <dbReference type="EMBL" id="GAT91445.1"/>
    </source>
</evidence>
<evidence type="ECO:0000256" key="12">
    <source>
        <dbReference type="ARBA" id="ARBA00022989"/>
    </source>
</evidence>
<keyword evidence="6 15" id="KW-0812">Transmembrane</keyword>
<dbReference type="PROSITE" id="PS50089">
    <property type="entry name" value="ZF_RING_2"/>
    <property type="match status" value="1"/>
</dbReference>
<dbReference type="GO" id="GO:0061630">
    <property type="term" value="F:ubiquitin protein ligase activity"/>
    <property type="evidence" value="ECO:0007669"/>
    <property type="project" value="UniProtKB-EC"/>
</dbReference>
<dbReference type="VEuPathDB" id="AmoebaDB:EHI8A_004930"/>
<comment type="caution">
    <text evidence="17">The sequence shown here is derived from an EMBL/GenBank/DDBJ whole genome shotgun (WGS) entry which is preliminary data.</text>
</comment>
<dbReference type="InterPro" id="IPR001841">
    <property type="entry name" value="Znf_RING"/>
</dbReference>
<feature type="domain" description="RING-type" evidence="16">
    <location>
        <begin position="423"/>
        <end position="470"/>
    </location>
</feature>
<dbReference type="EC" id="2.3.2.27" evidence="4"/>
<dbReference type="VEuPathDB" id="AmoebaDB:EHI7A_000090"/>
<dbReference type="InterPro" id="IPR013083">
    <property type="entry name" value="Znf_RING/FYVE/PHD"/>
</dbReference>
<keyword evidence="5" id="KW-0808">Transferase</keyword>
<dbReference type="EMBL" id="BDEQ01000001">
    <property type="protein sequence ID" value="GAT91445.1"/>
    <property type="molecule type" value="Genomic_DNA"/>
</dbReference>
<dbReference type="Gene3D" id="3.30.40.10">
    <property type="entry name" value="Zinc/RING finger domain, C3HC4 (zinc finger)"/>
    <property type="match status" value="1"/>
</dbReference>
<dbReference type="Pfam" id="PF13639">
    <property type="entry name" value="zf-RING_2"/>
    <property type="match status" value="1"/>
</dbReference>
<dbReference type="GO" id="GO:0012505">
    <property type="term" value="C:endomembrane system"/>
    <property type="evidence" value="ECO:0007669"/>
    <property type="project" value="UniProtKB-SubCell"/>
</dbReference>
<feature type="transmembrane region" description="Helical" evidence="15">
    <location>
        <begin position="215"/>
        <end position="236"/>
    </location>
</feature>
<feature type="transmembrane region" description="Helical" evidence="15">
    <location>
        <begin position="283"/>
        <end position="314"/>
    </location>
</feature>
<keyword evidence="12 15" id="KW-1133">Transmembrane helix</keyword>
<dbReference type="GO" id="GO:0008270">
    <property type="term" value="F:zinc ion binding"/>
    <property type="evidence" value="ECO:0007669"/>
    <property type="project" value="UniProtKB-KW"/>
</dbReference>
<keyword evidence="7" id="KW-0479">Metal-binding</keyword>
<evidence type="ECO:0000256" key="9">
    <source>
        <dbReference type="ARBA" id="ARBA00022771"/>
    </source>
</evidence>
<evidence type="ECO:0000256" key="6">
    <source>
        <dbReference type="ARBA" id="ARBA00022692"/>
    </source>
</evidence>
<dbReference type="SMART" id="SM00184">
    <property type="entry name" value="RING"/>
    <property type="match status" value="1"/>
</dbReference>
<keyword evidence="11" id="KW-0862">Zinc</keyword>
<evidence type="ECO:0000259" key="16">
    <source>
        <dbReference type="PROSITE" id="PS50089"/>
    </source>
</evidence>
<evidence type="ECO:0000256" key="7">
    <source>
        <dbReference type="ARBA" id="ARBA00022723"/>
    </source>
</evidence>
<evidence type="ECO:0000256" key="13">
    <source>
        <dbReference type="ARBA" id="ARBA00023136"/>
    </source>
</evidence>
<keyword evidence="10" id="KW-0833">Ubl conjugation pathway</keyword>
<feature type="transmembrane region" description="Helical" evidence="15">
    <location>
        <begin position="334"/>
        <end position="352"/>
    </location>
</feature>
<feature type="transmembrane region" description="Helical" evidence="15">
    <location>
        <begin position="176"/>
        <end position="195"/>
    </location>
</feature>
<dbReference type="VEuPathDB" id="AmoebaDB:EHI5A_000090"/>
<keyword evidence="13 15" id="KW-0472">Membrane</keyword>
<evidence type="ECO:0000256" key="14">
    <source>
        <dbReference type="PROSITE-ProRule" id="PRU00175"/>
    </source>
</evidence>
<evidence type="ECO:0000256" key="1">
    <source>
        <dbReference type="ARBA" id="ARBA00000900"/>
    </source>
</evidence>
<evidence type="ECO:0000256" key="3">
    <source>
        <dbReference type="ARBA" id="ARBA00004906"/>
    </source>
</evidence>
<dbReference type="GO" id="GO:0043161">
    <property type="term" value="P:proteasome-mediated ubiquitin-dependent protein catabolic process"/>
    <property type="evidence" value="ECO:0007669"/>
    <property type="project" value="TreeGrafter"/>
</dbReference>
<evidence type="ECO:0000256" key="15">
    <source>
        <dbReference type="SAM" id="Phobius"/>
    </source>
</evidence>
<evidence type="ECO:0000256" key="10">
    <source>
        <dbReference type="ARBA" id="ARBA00022786"/>
    </source>
</evidence>
<feature type="transmembrane region" description="Helical" evidence="15">
    <location>
        <begin position="364"/>
        <end position="382"/>
    </location>
</feature>
<comment type="pathway">
    <text evidence="3">Protein modification; protein ubiquitination.</text>
</comment>
<dbReference type="InterPro" id="IPR050731">
    <property type="entry name" value="HRD1_E3_ubiq-ligases"/>
</dbReference>
<sequence>MRGIYILFFIQSLAFNIHEQHIEFPLTGDWSMSSPFPFLTQTTGKIQAFPPRVLNVTEEGSIIECHIQITDGKYGQDDILEFTSFLLIKKNQTSSHGYLVSKVITPTPIRIIRRAIVTHNITKFIDSLPSLNVIIPLEDFKRNSENITINGTLNWNDKIMRFTLCPINKKELEDSALPYLGLVLILAVIQAFAFVKQMDCAKTESSLKRSSYNTIVFMATSDAFVCHVHVYLASLFTPSSLAFRFSILLSFLYFMIFSVYDVKYIFTIWKSQYGTVSQRSAMLLYLRLYATLFILFILSVFSLHYFLIVCFSLWMPQIYQNIITNNSQVISLRYIIITTFPRCVLVLYWFAFPYNFMNYRVDGVLVITLFSLVFLQIFIIVIQKRYGARCFIPKFIQKLCINEEYNYHHGWSDIAKIRGTLECVICMAPIENTHMETGCPEIVVTPCGHVFHTDCLASWIDYKMDCPTCRAPLEGVF</sequence>
<evidence type="ECO:0000256" key="11">
    <source>
        <dbReference type="ARBA" id="ARBA00022833"/>
    </source>
</evidence>
<gene>
    <name evidence="17" type="ORF">CL6EHI_151960</name>
</gene>
<dbReference type="PANTHER" id="PTHR22763">
    <property type="entry name" value="RING ZINC FINGER PROTEIN"/>
    <property type="match status" value="1"/>
</dbReference>
<evidence type="ECO:0000256" key="4">
    <source>
        <dbReference type="ARBA" id="ARBA00012483"/>
    </source>
</evidence>
<evidence type="ECO:0000256" key="2">
    <source>
        <dbReference type="ARBA" id="ARBA00004127"/>
    </source>
</evidence>
<dbReference type="VEuPathDB" id="AmoebaDB:KM1_000090"/>
<organism evidence="17 18">
    <name type="scientific">Entamoeba histolytica</name>
    <dbReference type="NCBI Taxonomy" id="5759"/>
    <lineage>
        <taxon>Eukaryota</taxon>
        <taxon>Amoebozoa</taxon>
        <taxon>Evosea</taxon>
        <taxon>Archamoebae</taxon>
        <taxon>Mastigamoebida</taxon>
        <taxon>Entamoebidae</taxon>
        <taxon>Entamoeba</taxon>
    </lineage>
</organism>
<dbReference type="Proteomes" id="UP000078387">
    <property type="component" value="Unassembled WGS sequence"/>
</dbReference>
<dbReference type="AlphaFoldDB" id="A0A175JCZ6"/>
<dbReference type="SUPFAM" id="SSF57850">
    <property type="entry name" value="RING/U-box"/>
    <property type="match status" value="1"/>
</dbReference>
<evidence type="ECO:0000256" key="8">
    <source>
        <dbReference type="ARBA" id="ARBA00022729"/>
    </source>
</evidence>
<feature type="transmembrane region" description="Helical" evidence="15">
    <location>
        <begin position="242"/>
        <end position="262"/>
    </location>
</feature>
<accession>A0A175JCZ6</accession>
<name>A0A175JCZ6_ENTHI</name>
<dbReference type="eggNOG" id="KOG0828">
    <property type="taxonomic scope" value="Eukaryota"/>
</dbReference>
<proteinExistence type="predicted"/>
<keyword evidence="8" id="KW-0732">Signal</keyword>
<evidence type="ECO:0000313" key="18">
    <source>
        <dbReference type="Proteomes" id="UP000078387"/>
    </source>
</evidence>
<dbReference type="VEuPathDB" id="AmoebaDB:EHI_151960"/>
<dbReference type="PANTHER" id="PTHR22763:SF162">
    <property type="entry name" value="TRANSMEMBRANE E3 UBIQUITIN-PROTEIN LIGASE 1"/>
    <property type="match status" value="1"/>
</dbReference>
<dbReference type="Pfam" id="PF11145">
    <property type="entry name" value="DUF2921"/>
    <property type="match status" value="1"/>
</dbReference>
<evidence type="ECO:0000256" key="5">
    <source>
        <dbReference type="ARBA" id="ARBA00022679"/>
    </source>
</evidence>